<comment type="subunit">
    <text evidence="6">Monomer.</text>
</comment>
<dbReference type="HAMAP" id="MF_01551">
    <property type="entry name" value="23SrRNA_methyltr_M"/>
    <property type="match status" value="1"/>
</dbReference>
<dbReference type="Pfam" id="PF18125">
    <property type="entry name" value="RlmM_FDX"/>
    <property type="match status" value="1"/>
</dbReference>
<comment type="catalytic activity">
    <reaction evidence="6">
        <text>cytidine(2498) in 23S rRNA + S-adenosyl-L-methionine = 2'-O-methylcytidine(2498) in 23S rRNA + S-adenosyl-L-homocysteine + H(+)</text>
        <dbReference type="Rhea" id="RHEA:42788"/>
        <dbReference type="Rhea" id="RHEA-COMP:10244"/>
        <dbReference type="Rhea" id="RHEA-COMP:10245"/>
        <dbReference type="ChEBI" id="CHEBI:15378"/>
        <dbReference type="ChEBI" id="CHEBI:57856"/>
        <dbReference type="ChEBI" id="CHEBI:59789"/>
        <dbReference type="ChEBI" id="CHEBI:74495"/>
        <dbReference type="ChEBI" id="CHEBI:82748"/>
        <dbReference type="EC" id="2.1.1.186"/>
    </reaction>
</comment>
<keyword evidence="13" id="KW-1185">Reference proteome</keyword>
<accession>A0A2V1GWC1</accession>
<dbReference type="AlphaFoldDB" id="A0A2V1GWC1"/>
<keyword evidence="5 6" id="KW-0949">S-adenosyl-L-methionine</keyword>
<dbReference type="InterPro" id="IPR029063">
    <property type="entry name" value="SAM-dependent_MTases_sf"/>
</dbReference>
<dbReference type="InterPro" id="IPR048646">
    <property type="entry name" value="RlmM_THUMP-like"/>
</dbReference>
<dbReference type="EC" id="2.1.1.186" evidence="6"/>
<evidence type="ECO:0000256" key="1">
    <source>
        <dbReference type="ARBA" id="ARBA00022490"/>
    </source>
</evidence>
<dbReference type="GO" id="GO:0008757">
    <property type="term" value="F:S-adenosylmethionine-dependent methyltransferase activity"/>
    <property type="evidence" value="ECO:0007669"/>
    <property type="project" value="UniProtKB-UniRule"/>
</dbReference>
<dbReference type="InterPro" id="IPR002877">
    <property type="entry name" value="RNA_MeTrfase_FtsJ_dom"/>
</dbReference>
<dbReference type="Pfam" id="PF21239">
    <property type="entry name" value="RLMM_N"/>
    <property type="match status" value="1"/>
</dbReference>
<dbReference type="Gene3D" id="3.30.2300.20">
    <property type="match status" value="1"/>
</dbReference>
<feature type="active site" description="Proton acceptor" evidence="6 7">
    <location>
        <position position="301"/>
    </location>
</feature>
<name>A0A2V1GWC1_9GAMM</name>
<evidence type="ECO:0000259" key="10">
    <source>
        <dbReference type="Pfam" id="PF18125"/>
    </source>
</evidence>
<comment type="caution">
    <text evidence="12">The sequence shown here is derived from an EMBL/GenBank/DDBJ whole genome shotgun (WGS) entry which is preliminary data.</text>
</comment>
<feature type="binding site" evidence="6 8">
    <location>
        <position position="272"/>
    </location>
    <ligand>
        <name>S-adenosyl-L-methionine</name>
        <dbReference type="ChEBI" id="CHEBI:59789"/>
    </ligand>
</feature>
<keyword evidence="1 6" id="KW-0963">Cytoplasm</keyword>
<dbReference type="OrthoDB" id="154490at2"/>
<feature type="binding site" evidence="6 8">
    <location>
        <position position="184"/>
    </location>
    <ligand>
        <name>S-adenosyl-L-methionine</name>
        <dbReference type="ChEBI" id="CHEBI:59789"/>
    </ligand>
</feature>
<keyword evidence="3 6" id="KW-0489">Methyltransferase</keyword>
<evidence type="ECO:0000256" key="3">
    <source>
        <dbReference type="ARBA" id="ARBA00022603"/>
    </source>
</evidence>
<evidence type="ECO:0000259" key="11">
    <source>
        <dbReference type="Pfam" id="PF21239"/>
    </source>
</evidence>
<feature type="binding site" evidence="6 8">
    <location>
        <begin position="217"/>
        <end position="220"/>
    </location>
    <ligand>
        <name>S-adenosyl-L-methionine</name>
        <dbReference type="ChEBI" id="CHEBI:59789"/>
    </ligand>
</feature>
<evidence type="ECO:0000256" key="2">
    <source>
        <dbReference type="ARBA" id="ARBA00022552"/>
    </source>
</evidence>
<dbReference type="GO" id="GO:0032259">
    <property type="term" value="P:methylation"/>
    <property type="evidence" value="ECO:0007669"/>
    <property type="project" value="UniProtKB-KW"/>
</dbReference>
<dbReference type="Gene3D" id="3.30.70.2810">
    <property type="match status" value="1"/>
</dbReference>
<proteinExistence type="inferred from homology"/>
<evidence type="ECO:0000256" key="7">
    <source>
        <dbReference type="PIRSR" id="PIRSR028774-1"/>
    </source>
</evidence>
<evidence type="ECO:0000256" key="5">
    <source>
        <dbReference type="ARBA" id="ARBA00022691"/>
    </source>
</evidence>
<evidence type="ECO:0000256" key="6">
    <source>
        <dbReference type="HAMAP-Rule" id="MF_01551"/>
    </source>
</evidence>
<comment type="function">
    <text evidence="6">Catalyzes the 2'-O-methylation at nucleotide C2498 in 23S rRNA.</text>
</comment>
<dbReference type="Proteomes" id="UP000244906">
    <property type="component" value="Unassembled WGS sequence"/>
</dbReference>
<dbReference type="InterPro" id="IPR011224">
    <property type="entry name" value="rRNA_MeTrfase_M"/>
</dbReference>
<feature type="binding site" evidence="6 8">
    <location>
        <position position="256"/>
    </location>
    <ligand>
        <name>S-adenosyl-L-methionine</name>
        <dbReference type="ChEBI" id="CHEBI:59789"/>
    </ligand>
</feature>
<dbReference type="EMBL" id="QDDL01000010">
    <property type="protein sequence ID" value="PVZ65390.1"/>
    <property type="molecule type" value="Genomic_DNA"/>
</dbReference>
<dbReference type="Gene3D" id="3.40.50.150">
    <property type="entry name" value="Vaccinia Virus protein VP39"/>
    <property type="match status" value="1"/>
</dbReference>
<comment type="subcellular location">
    <subcellularLocation>
        <location evidence="6">Cytoplasm</location>
    </subcellularLocation>
</comment>
<evidence type="ECO:0000256" key="4">
    <source>
        <dbReference type="ARBA" id="ARBA00022679"/>
    </source>
</evidence>
<feature type="domain" description="Ribosomal RNA large subunit methyltransferase M THUMP-like" evidence="11">
    <location>
        <begin position="83"/>
        <end position="159"/>
    </location>
</feature>
<dbReference type="PIRSF" id="PIRSF028774">
    <property type="entry name" value="UCP028774"/>
    <property type="match status" value="1"/>
</dbReference>
<sequence length="348" mass="39694">MQSLLLYCRPGFESACAAEITDLAAMSEVYGYAKTERESGLVLFDCGSQESLEHFASQLSFQHVVFSRQIVLVAPVLELSAEDRLTPIMLAATELPVCGKLFIESADTNEGKALSALCRKFKPHFERSLVKQKRLQDKESLPWMHLIFESGTRAWLGISLKGRRSPWPMGIRRLKMPGSAPSRSTLKLEEAFHYFLTREKWPEYLKPMTTAVDLGAAPGGWTWQFVERGIKVIAIDNGPMEHNLMGSGLVKHIRADGFTYRPSGTVDWLVCDMVEKPARVVERMATWLEKGWSRRAIFNLKLPMKQPWRSVKLYLEQLTERLPDHSIRAKQLYHDREEITVCILPLEN</sequence>
<feature type="binding site" evidence="6 8">
    <location>
        <position position="236"/>
    </location>
    <ligand>
        <name>S-adenosyl-L-methionine</name>
        <dbReference type="ChEBI" id="CHEBI:59789"/>
    </ligand>
</feature>
<keyword evidence="2 6" id="KW-0698">rRNA processing</keyword>
<dbReference type="GO" id="GO:0005737">
    <property type="term" value="C:cytoplasm"/>
    <property type="evidence" value="ECO:0007669"/>
    <property type="project" value="UniProtKB-SubCell"/>
</dbReference>
<evidence type="ECO:0000313" key="12">
    <source>
        <dbReference type="EMBL" id="PVZ65390.1"/>
    </source>
</evidence>
<feature type="domain" description="Ribosomal RNA methyltransferase FtsJ" evidence="9">
    <location>
        <begin position="182"/>
        <end position="275"/>
    </location>
</feature>
<dbReference type="RefSeq" id="WP_116688527.1">
    <property type="nucleotide sequence ID" value="NZ_CAWNYD010000010.1"/>
</dbReference>
<dbReference type="PANTHER" id="PTHR37524:SF2">
    <property type="entry name" value="RIBOSOMAL RNA METHYLTRANSFERASE FTSJ DOMAIN-CONTAINING PROTEIN"/>
    <property type="match status" value="1"/>
</dbReference>
<protein>
    <recommendedName>
        <fullName evidence="6">Ribosomal RNA large subunit methyltransferase M</fullName>
        <ecNumber evidence="6">2.1.1.186</ecNumber>
    </recommendedName>
    <alternativeName>
        <fullName evidence="6">23S rRNA (cytidine2498-2'-O)-methyltransferase</fullName>
    </alternativeName>
    <alternativeName>
        <fullName evidence="6">23S rRNA 2'-O-ribose methyltransferase RlmM</fullName>
    </alternativeName>
</protein>
<evidence type="ECO:0000313" key="13">
    <source>
        <dbReference type="Proteomes" id="UP000244906"/>
    </source>
</evidence>
<dbReference type="InterPro" id="IPR040739">
    <property type="entry name" value="RlmM_FDX"/>
</dbReference>
<dbReference type="Pfam" id="PF01728">
    <property type="entry name" value="FtsJ"/>
    <property type="match status" value="1"/>
</dbReference>
<evidence type="ECO:0000256" key="8">
    <source>
        <dbReference type="PIRSR" id="PIRSR028774-2"/>
    </source>
</evidence>
<dbReference type="PANTHER" id="PTHR37524">
    <property type="entry name" value="RIBOSOMAL RNA LARGE SUBUNIT METHYLTRANSFERASE M"/>
    <property type="match status" value="1"/>
</dbReference>
<feature type="domain" description="RlmM ferredoxin-like" evidence="10">
    <location>
        <begin position="1"/>
        <end position="70"/>
    </location>
</feature>
<dbReference type="SUPFAM" id="SSF53335">
    <property type="entry name" value="S-adenosyl-L-methionine-dependent methyltransferases"/>
    <property type="match status" value="1"/>
</dbReference>
<dbReference type="NCBIfam" id="NF008734">
    <property type="entry name" value="PRK11760.1"/>
    <property type="match status" value="1"/>
</dbReference>
<evidence type="ECO:0000259" key="9">
    <source>
        <dbReference type="Pfam" id="PF01728"/>
    </source>
</evidence>
<gene>
    <name evidence="6" type="primary">rlmM</name>
    <name evidence="12" type="ORF">DC094_18075</name>
</gene>
<comment type="similarity">
    <text evidence="6">Belongs to the class I-like SAM-binding methyltransferase superfamily. RNA methyltransferase RlmE family. RlmM subfamily.</text>
</comment>
<reference evidence="12 13" key="1">
    <citation type="submission" date="2018-04" db="EMBL/GenBank/DDBJ databases">
        <title>Thalassorhabdus spongiae gen. nov., sp. nov., isolated from a marine sponge in South-West Iceland.</title>
        <authorList>
            <person name="Knobloch S."/>
            <person name="Daussin A."/>
            <person name="Johannsson R."/>
            <person name="Marteinsson V.T."/>
        </authorList>
    </citation>
    <scope>NUCLEOTIDE SEQUENCE [LARGE SCALE GENOMIC DNA]</scope>
    <source>
        <strain evidence="12 13">Hp12</strain>
    </source>
</reference>
<organism evidence="12 13">
    <name type="scientific">Pelagibaculum spongiae</name>
    <dbReference type="NCBI Taxonomy" id="2080658"/>
    <lineage>
        <taxon>Bacteria</taxon>
        <taxon>Pseudomonadati</taxon>
        <taxon>Pseudomonadota</taxon>
        <taxon>Gammaproteobacteria</taxon>
        <taxon>Oceanospirillales</taxon>
        <taxon>Pelagibaculum</taxon>
    </lineage>
</organism>
<dbReference type="GO" id="GO:0006364">
    <property type="term" value="P:rRNA processing"/>
    <property type="evidence" value="ECO:0007669"/>
    <property type="project" value="UniProtKB-UniRule"/>
</dbReference>
<keyword evidence="4 6" id="KW-0808">Transferase</keyword>